<organism evidence="1 2">
    <name type="scientific">Dreissena polymorpha</name>
    <name type="common">Zebra mussel</name>
    <name type="synonym">Mytilus polymorpha</name>
    <dbReference type="NCBI Taxonomy" id="45954"/>
    <lineage>
        <taxon>Eukaryota</taxon>
        <taxon>Metazoa</taxon>
        <taxon>Spiralia</taxon>
        <taxon>Lophotrochozoa</taxon>
        <taxon>Mollusca</taxon>
        <taxon>Bivalvia</taxon>
        <taxon>Autobranchia</taxon>
        <taxon>Heteroconchia</taxon>
        <taxon>Euheterodonta</taxon>
        <taxon>Imparidentia</taxon>
        <taxon>Neoheterodontei</taxon>
        <taxon>Myida</taxon>
        <taxon>Dreissenoidea</taxon>
        <taxon>Dreissenidae</taxon>
        <taxon>Dreissena</taxon>
    </lineage>
</organism>
<comment type="caution">
    <text evidence="1">The sequence shown here is derived from an EMBL/GenBank/DDBJ whole genome shotgun (WGS) entry which is preliminary data.</text>
</comment>
<proteinExistence type="predicted"/>
<dbReference type="EMBL" id="JAIWYP010000002">
    <property type="protein sequence ID" value="KAH3860512.1"/>
    <property type="molecule type" value="Genomic_DNA"/>
</dbReference>
<name>A0A9D4LKP3_DREPO</name>
<evidence type="ECO:0000313" key="2">
    <source>
        <dbReference type="Proteomes" id="UP000828390"/>
    </source>
</evidence>
<sequence length="95" mass="10451">MSYGISPLQLSAQIFLFKKPKEGFLVLLPTEFLLAVNSCTALPTRFMKVSSTSLEKPPAIFLCLSKVSAVAPVPTTLMPSDENKNARVAWSFFIK</sequence>
<gene>
    <name evidence="1" type="ORF">DPMN_023413</name>
</gene>
<dbReference type="AlphaFoldDB" id="A0A9D4LKP3"/>
<dbReference type="Proteomes" id="UP000828390">
    <property type="component" value="Unassembled WGS sequence"/>
</dbReference>
<protein>
    <submittedName>
        <fullName evidence="1">Uncharacterized protein</fullName>
    </submittedName>
</protein>
<keyword evidence="2" id="KW-1185">Reference proteome</keyword>
<reference evidence="1" key="2">
    <citation type="submission" date="2020-11" db="EMBL/GenBank/DDBJ databases">
        <authorList>
            <person name="McCartney M.A."/>
            <person name="Auch B."/>
            <person name="Kono T."/>
            <person name="Mallez S."/>
            <person name="Becker A."/>
            <person name="Gohl D.M."/>
            <person name="Silverstein K.A.T."/>
            <person name="Koren S."/>
            <person name="Bechman K.B."/>
            <person name="Herman A."/>
            <person name="Abrahante J.E."/>
            <person name="Garbe J."/>
        </authorList>
    </citation>
    <scope>NUCLEOTIDE SEQUENCE</scope>
    <source>
        <strain evidence="1">Duluth1</strain>
        <tissue evidence="1">Whole animal</tissue>
    </source>
</reference>
<reference evidence="1" key="1">
    <citation type="journal article" date="2019" name="bioRxiv">
        <title>The Genome of the Zebra Mussel, Dreissena polymorpha: A Resource for Invasive Species Research.</title>
        <authorList>
            <person name="McCartney M.A."/>
            <person name="Auch B."/>
            <person name="Kono T."/>
            <person name="Mallez S."/>
            <person name="Zhang Y."/>
            <person name="Obille A."/>
            <person name="Becker A."/>
            <person name="Abrahante J.E."/>
            <person name="Garbe J."/>
            <person name="Badalamenti J.P."/>
            <person name="Herman A."/>
            <person name="Mangelson H."/>
            <person name="Liachko I."/>
            <person name="Sullivan S."/>
            <person name="Sone E.D."/>
            <person name="Koren S."/>
            <person name="Silverstein K.A.T."/>
            <person name="Beckman K.B."/>
            <person name="Gohl D.M."/>
        </authorList>
    </citation>
    <scope>NUCLEOTIDE SEQUENCE</scope>
    <source>
        <strain evidence="1">Duluth1</strain>
        <tissue evidence="1">Whole animal</tissue>
    </source>
</reference>
<accession>A0A9D4LKP3</accession>
<evidence type="ECO:0000313" key="1">
    <source>
        <dbReference type="EMBL" id="KAH3860512.1"/>
    </source>
</evidence>